<dbReference type="PANTHER" id="PTHR43319:SF3">
    <property type="entry name" value="BETA-LACTAMASE-RELATED DOMAIN-CONTAINING PROTEIN"/>
    <property type="match status" value="1"/>
</dbReference>
<dbReference type="EMBL" id="FNQB01000001">
    <property type="protein sequence ID" value="SDY56622.1"/>
    <property type="molecule type" value="Genomic_DNA"/>
</dbReference>
<dbReference type="Pfam" id="PF00144">
    <property type="entry name" value="Beta-lactamase"/>
    <property type="match status" value="1"/>
</dbReference>
<dbReference type="InterPro" id="IPR001466">
    <property type="entry name" value="Beta-lactam-related"/>
</dbReference>
<dbReference type="Proteomes" id="UP000199632">
    <property type="component" value="Unassembled WGS sequence"/>
</dbReference>
<dbReference type="OrthoDB" id="3422781at2"/>
<organism evidence="2 3">
    <name type="scientific">Asanoa ishikariensis</name>
    <dbReference type="NCBI Taxonomy" id="137265"/>
    <lineage>
        <taxon>Bacteria</taxon>
        <taxon>Bacillati</taxon>
        <taxon>Actinomycetota</taxon>
        <taxon>Actinomycetes</taxon>
        <taxon>Micromonosporales</taxon>
        <taxon>Micromonosporaceae</taxon>
        <taxon>Asanoa</taxon>
    </lineage>
</organism>
<gene>
    <name evidence="2" type="ORF">SAMN05421684_0394</name>
</gene>
<dbReference type="AlphaFoldDB" id="A0A1H3KWT1"/>
<dbReference type="InterPro" id="IPR052907">
    <property type="entry name" value="Beta-lactamase/esterase"/>
</dbReference>
<dbReference type="STRING" id="137265.SAMN05421684_0394"/>
<dbReference type="RefSeq" id="WP_090786414.1">
    <property type="nucleotide sequence ID" value="NZ_BOND01000030.1"/>
</dbReference>
<proteinExistence type="predicted"/>
<sequence length="364" mass="39060">MSQVTGHTDPDFTSVRQVFESFFADGRDTGAGVAVVRAGRVVVDLVGGWRDDARQHPWTPDTAVAVYSVSKPFAAACLMILVDRGRVGLDDPVHRHWPEFPDDGTTVRHVLAHTAGRPAFLTPRPPDAWADWATLAADLAATPPMWTPGSTAAEHALTYGHLVGELVRRVDGRPIGRFLTDEVAGPWHLDLAFGAGGRAEVADLMFGAPDWPTTSVGAPGSLRHRGLANPDGCRDLSVLNGPLWRQTDVPAVNLHATAHAVVRFYQGMLAGGVLDSRRILSTEAVAEMIRVQHDGPDLLLDRSVKWSLGFQIEDDGSFGMGGIGGSCGYALPSADLAISFVTRHLADFDRIDELENAVMAVVQA</sequence>
<evidence type="ECO:0000259" key="1">
    <source>
        <dbReference type="Pfam" id="PF00144"/>
    </source>
</evidence>
<keyword evidence="3" id="KW-1185">Reference proteome</keyword>
<dbReference type="Gene3D" id="3.40.710.10">
    <property type="entry name" value="DD-peptidase/beta-lactamase superfamily"/>
    <property type="match status" value="1"/>
</dbReference>
<dbReference type="InterPro" id="IPR012338">
    <property type="entry name" value="Beta-lactam/transpept-like"/>
</dbReference>
<evidence type="ECO:0000313" key="3">
    <source>
        <dbReference type="Proteomes" id="UP000199632"/>
    </source>
</evidence>
<name>A0A1H3KWT1_9ACTN</name>
<evidence type="ECO:0000313" key="2">
    <source>
        <dbReference type="EMBL" id="SDY56622.1"/>
    </source>
</evidence>
<feature type="domain" description="Beta-lactamase-related" evidence="1">
    <location>
        <begin position="16"/>
        <end position="347"/>
    </location>
</feature>
<dbReference type="PANTHER" id="PTHR43319">
    <property type="entry name" value="BETA-LACTAMASE-RELATED"/>
    <property type="match status" value="1"/>
</dbReference>
<protein>
    <submittedName>
        <fullName evidence="2">CubicO group peptidase, beta-lactamase class C family</fullName>
    </submittedName>
</protein>
<reference evidence="3" key="1">
    <citation type="submission" date="2016-10" db="EMBL/GenBank/DDBJ databases">
        <authorList>
            <person name="Varghese N."/>
            <person name="Submissions S."/>
        </authorList>
    </citation>
    <scope>NUCLEOTIDE SEQUENCE [LARGE SCALE GENOMIC DNA]</scope>
    <source>
        <strain evidence="3">DSM 44718</strain>
    </source>
</reference>
<dbReference type="SUPFAM" id="SSF56601">
    <property type="entry name" value="beta-lactamase/transpeptidase-like"/>
    <property type="match status" value="1"/>
</dbReference>
<accession>A0A1H3KWT1</accession>